<dbReference type="InterPro" id="IPR006129">
    <property type="entry name" value="AdhesinB"/>
</dbReference>
<sequence length="335" mass="36686">MGMNVVNYKISRCGIRGYVRQAAAAFATVALAGGLVACATAEKSAAPENSTETTDDKALTIFATTGYIGDAVKNIAPDADVTIMVGPGGDPHTYQPSTQDIEKIKTSDVVFWTGLHMEAQMIDQLEAQGDRQVAVGENIPEANRLDWPELGENGEKLYDPHVWNSTDNWKYVVDAITEKLVSVDSAKAEEYKKNSESYKKEIDEAATYVEEKLATIPADKRILITGHDAFNYFGKQFNLEIHATDFVTSESELSAAELKELGEFIAEKKIRTIFQDNLANPQAINSLKETVTAKGWEVEISDKELFADSLGENAPTDTYIGILKYNADAIAEALK</sequence>
<evidence type="ECO:0000256" key="5">
    <source>
        <dbReference type="RuleBase" id="RU003512"/>
    </source>
</evidence>
<keyword evidence="3" id="KW-0479">Metal-binding</keyword>
<reference evidence="7 8" key="1">
    <citation type="submission" date="2023-07" db="EMBL/GenBank/DDBJ databases">
        <title>Sequencing the genomes of 1000 actinobacteria strains.</title>
        <authorList>
            <person name="Klenk H.-P."/>
        </authorList>
    </citation>
    <scope>NUCLEOTIDE SEQUENCE [LARGE SCALE GENOMIC DNA]</scope>
    <source>
        <strain evidence="7 8">DSM 44508</strain>
    </source>
</reference>
<dbReference type="PRINTS" id="PR00690">
    <property type="entry name" value="ADHESNFAMILY"/>
</dbReference>
<dbReference type="SUPFAM" id="SSF53807">
    <property type="entry name" value="Helical backbone' metal receptor"/>
    <property type="match status" value="1"/>
</dbReference>
<dbReference type="PRINTS" id="PR00691">
    <property type="entry name" value="ADHESINB"/>
</dbReference>
<keyword evidence="8" id="KW-1185">Reference proteome</keyword>
<evidence type="ECO:0000256" key="3">
    <source>
        <dbReference type="ARBA" id="ARBA00022723"/>
    </source>
</evidence>
<comment type="subcellular location">
    <subcellularLocation>
        <location evidence="1">Cell envelope</location>
    </subcellularLocation>
</comment>
<dbReference type="InterPro" id="IPR006127">
    <property type="entry name" value="ZnuA-like"/>
</dbReference>
<dbReference type="PANTHER" id="PTHR42953:SF1">
    <property type="entry name" value="METAL-BINDING PROTEIN HI_0362-RELATED"/>
    <property type="match status" value="1"/>
</dbReference>
<evidence type="ECO:0000256" key="4">
    <source>
        <dbReference type="ARBA" id="ARBA00022729"/>
    </source>
</evidence>
<dbReference type="EMBL" id="JAVDYF010000001">
    <property type="protein sequence ID" value="MDR7354415.1"/>
    <property type="molecule type" value="Genomic_DNA"/>
</dbReference>
<dbReference type="Gene3D" id="3.40.50.1980">
    <property type="entry name" value="Nitrogenase molybdenum iron protein domain"/>
    <property type="match status" value="2"/>
</dbReference>
<feature type="chain" id="PRO_5046667442" evidence="6">
    <location>
        <begin position="33"/>
        <end position="335"/>
    </location>
</feature>
<evidence type="ECO:0000256" key="6">
    <source>
        <dbReference type="SAM" id="SignalP"/>
    </source>
</evidence>
<organism evidence="7 8">
    <name type="scientific">Corynebacterium felinum</name>
    <dbReference type="NCBI Taxonomy" id="131318"/>
    <lineage>
        <taxon>Bacteria</taxon>
        <taxon>Bacillati</taxon>
        <taxon>Actinomycetota</taxon>
        <taxon>Actinomycetes</taxon>
        <taxon>Mycobacteriales</taxon>
        <taxon>Corynebacteriaceae</taxon>
        <taxon>Corynebacterium</taxon>
    </lineage>
</organism>
<accession>A0ABU2B733</accession>
<evidence type="ECO:0000256" key="2">
    <source>
        <dbReference type="ARBA" id="ARBA00022448"/>
    </source>
</evidence>
<evidence type="ECO:0000313" key="7">
    <source>
        <dbReference type="EMBL" id="MDR7354415.1"/>
    </source>
</evidence>
<dbReference type="InterPro" id="IPR006128">
    <property type="entry name" value="Lipoprotein_PsaA-like"/>
</dbReference>
<protein>
    <submittedName>
        <fullName evidence="7">Manganese/zinc/iron transport system substrate-binding protein</fullName>
    </submittedName>
</protein>
<comment type="similarity">
    <text evidence="5">Belongs to the bacterial solute-binding protein 9 family.</text>
</comment>
<keyword evidence="2 5" id="KW-0813">Transport</keyword>
<comment type="caution">
    <text evidence="7">The sequence shown here is derived from an EMBL/GenBank/DDBJ whole genome shotgun (WGS) entry which is preliminary data.</text>
</comment>
<feature type="signal peptide" evidence="6">
    <location>
        <begin position="1"/>
        <end position="32"/>
    </location>
</feature>
<dbReference type="InterPro" id="IPR050492">
    <property type="entry name" value="Bact_metal-bind_prot9"/>
</dbReference>
<dbReference type="Pfam" id="PF01297">
    <property type="entry name" value="ZnuA"/>
    <property type="match status" value="1"/>
</dbReference>
<evidence type="ECO:0000313" key="8">
    <source>
        <dbReference type="Proteomes" id="UP001183619"/>
    </source>
</evidence>
<gene>
    <name evidence="7" type="ORF">J2S37_000953</name>
</gene>
<keyword evidence="4 6" id="KW-0732">Signal</keyword>
<dbReference type="PANTHER" id="PTHR42953">
    <property type="entry name" value="HIGH-AFFINITY ZINC UPTAKE SYSTEM PROTEIN ZNUA-RELATED"/>
    <property type="match status" value="1"/>
</dbReference>
<evidence type="ECO:0000256" key="1">
    <source>
        <dbReference type="ARBA" id="ARBA00004196"/>
    </source>
</evidence>
<dbReference type="Proteomes" id="UP001183619">
    <property type="component" value="Unassembled WGS sequence"/>
</dbReference>
<proteinExistence type="inferred from homology"/>
<name>A0ABU2B733_9CORY</name>